<gene>
    <name evidence="2" type="ORF">GT019_25795</name>
</gene>
<dbReference type="RefSeq" id="WP_161746322.1">
    <property type="nucleotide sequence ID" value="NZ_JAAAMV010000026.1"/>
</dbReference>
<keyword evidence="1" id="KW-0812">Transmembrane</keyword>
<dbReference type="Proteomes" id="UP000665561">
    <property type="component" value="Unassembled WGS sequence"/>
</dbReference>
<evidence type="ECO:0000313" key="3">
    <source>
        <dbReference type="Proteomes" id="UP000665561"/>
    </source>
</evidence>
<keyword evidence="1" id="KW-0472">Membrane</keyword>
<comment type="caution">
    <text evidence="2">The sequence shown here is derived from an EMBL/GenBank/DDBJ whole genome shotgun (WGS) entry which is preliminary data.</text>
</comment>
<dbReference type="EMBL" id="JAAAMV010000026">
    <property type="protein sequence ID" value="NBD27298.1"/>
    <property type="molecule type" value="Genomic_DNA"/>
</dbReference>
<keyword evidence="1" id="KW-1133">Transmembrane helix</keyword>
<feature type="transmembrane region" description="Helical" evidence="1">
    <location>
        <begin position="136"/>
        <end position="157"/>
    </location>
</feature>
<keyword evidence="3" id="KW-1185">Reference proteome</keyword>
<accession>A0ABW9XX69</accession>
<feature type="transmembrane region" description="Helical" evidence="1">
    <location>
        <begin position="77"/>
        <end position="94"/>
    </location>
</feature>
<reference evidence="2 3" key="1">
    <citation type="submission" date="2020-01" db="EMBL/GenBank/DDBJ databases">
        <title>Paenibacillus soybeanensis sp. nov. isolated from the nodules of soybean (Glycine max(L.) Merr).</title>
        <authorList>
            <person name="Wang H."/>
        </authorList>
    </citation>
    <scope>NUCLEOTIDE SEQUENCE [LARGE SCALE GENOMIC DNA]</scope>
    <source>
        <strain evidence="2 3">T1</strain>
    </source>
</reference>
<feature type="transmembrane region" description="Helical" evidence="1">
    <location>
        <begin position="13"/>
        <end position="30"/>
    </location>
</feature>
<sequence>MNVYDTHFDSNEWFVLSGLFIGAVLVVLLPKRFRAKNAIVYYTCGLYTGLFFDHSLGLEPIDLYDVDDSSAYEWTDFLSYVSYGCVSYIFFYVYDRIGVRPSRIAVYVLVWALLSTGMEWLAVQAHVFHYRLGYRLAYSFLIYLIVHSCWLALFHWCEKIAGERPRRHPG</sequence>
<proteinExistence type="predicted"/>
<evidence type="ECO:0000256" key="1">
    <source>
        <dbReference type="SAM" id="Phobius"/>
    </source>
</evidence>
<name>A0ABW9XX69_9BACL</name>
<feature type="transmembrane region" description="Helical" evidence="1">
    <location>
        <begin position="39"/>
        <end position="57"/>
    </location>
</feature>
<evidence type="ECO:0000313" key="2">
    <source>
        <dbReference type="EMBL" id="NBD27298.1"/>
    </source>
</evidence>
<organism evidence="2 3">
    <name type="scientific">Paenibacillus glycinis</name>
    <dbReference type="NCBI Taxonomy" id="2697035"/>
    <lineage>
        <taxon>Bacteria</taxon>
        <taxon>Bacillati</taxon>
        <taxon>Bacillota</taxon>
        <taxon>Bacilli</taxon>
        <taxon>Bacillales</taxon>
        <taxon>Paenibacillaceae</taxon>
        <taxon>Paenibacillus</taxon>
    </lineage>
</organism>
<protein>
    <submittedName>
        <fullName evidence="2">Uncharacterized protein</fullName>
    </submittedName>
</protein>
<feature type="transmembrane region" description="Helical" evidence="1">
    <location>
        <begin position="106"/>
        <end position="130"/>
    </location>
</feature>